<evidence type="ECO:0000256" key="3">
    <source>
        <dbReference type="ARBA" id="ARBA00023163"/>
    </source>
</evidence>
<keyword evidence="2" id="KW-0238">DNA-binding</keyword>
<sequence length="157" mass="17993">MTMARLDKTDIGILSALQDNAKLNVKELSDLLHISKTPVYERIKRLESEGYIKRYVALVDNKKVGLPLIVFCNVSLAVHDDEHIKRFQEEIKNIEEIVECYSTGGMYDFLIKVVLKDLDHYNLFAFEKLTKVQGIVKMQSSFVLGEIKNVTALNIPY</sequence>
<dbReference type="Pfam" id="PF13412">
    <property type="entry name" value="HTH_24"/>
    <property type="match status" value="1"/>
</dbReference>
<dbReference type="EMBL" id="BAABIQ010000003">
    <property type="protein sequence ID" value="GAA4780845.1"/>
    <property type="molecule type" value="Genomic_DNA"/>
</dbReference>
<accession>A0ABP9AFU5</accession>
<dbReference type="InterPro" id="IPR000485">
    <property type="entry name" value="AsnC-type_HTH_dom"/>
</dbReference>
<evidence type="ECO:0000256" key="1">
    <source>
        <dbReference type="ARBA" id="ARBA00023015"/>
    </source>
</evidence>
<dbReference type="Pfam" id="PF01037">
    <property type="entry name" value="AsnC_trans_reg"/>
    <property type="match status" value="1"/>
</dbReference>
<dbReference type="PROSITE" id="PS50956">
    <property type="entry name" value="HTH_ASNC_2"/>
    <property type="match status" value="1"/>
</dbReference>
<protein>
    <submittedName>
        <fullName evidence="5">Lrp/AsnC family transcriptional regulator</fullName>
    </submittedName>
</protein>
<keyword evidence="3" id="KW-0804">Transcription</keyword>
<dbReference type="Proteomes" id="UP001501411">
    <property type="component" value="Unassembled WGS sequence"/>
</dbReference>
<dbReference type="CDD" id="cd00090">
    <property type="entry name" value="HTH_ARSR"/>
    <property type="match status" value="1"/>
</dbReference>
<dbReference type="InterPro" id="IPR036390">
    <property type="entry name" value="WH_DNA-bd_sf"/>
</dbReference>
<reference evidence="6" key="1">
    <citation type="journal article" date="2019" name="Int. J. Syst. Evol. Microbiol.">
        <title>The Global Catalogue of Microorganisms (GCM) 10K type strain sequencing project: providing services to taxonomists for standard genome sequencing and annotation.</title>
        <authorList>
            <consortium name="The Broad Institute Genomics Platform"/>
            <consortium name="The Broad Institute Genome Sequencing Center for Infectious Disease"/>
            <person name="Wu L."/>
            <person name="Ma J."/>
        </authorList>
    </citation>
    <scope>NUCLEOTIDE SEQUENCE [LARGE SCALE GENOMIC DNA]</scope>
    <source>
        <strain evidence="6">JCM 18200</strain>
    </source>
</reference>
<dbReference type="PANTHER" id="PTHR30154:SF34">
    <property type="entry name" value="TRANSCRIPTIONAL REGULATOR AZLB"/>
    <property type="match status" value="1"/>
</dbReference>
<feature type="domain" description="HTH asnC-type" evidence="4">
    <location>
        <begin position="6"/>
        <end position="67"/>
    </location>
</feature>
<keyword evidence="1" id="KW-0805">Transcription regulation</keyword>
<dbReference type="RefSeq" id="WP_345230117.1">
    <property type="nucleotide sequence ID" value="NZ_BAABIQ010000003.1"/>
</dbReference>
<proteinExistence type="predicted"/>
<dbReference type="SMART" id="SM00344">
    <property type="entry name" value="HTH_ASNC"/>
    <property type="match status" value="1"/>
</dbReference>
<dbReference type="InterPro" id="IPR036388">
    <property type="entry name" value="WH-like_DNA-bd_sf"/>
</dbReference>
<evidence type="ECO:0000259" key="4">
    <source>
        <dbReference type="PROSITE" id="PS50956"/>
    </source>
</evidence>
<dbReference type="InterPro" id="IPR011991">
    <property type="entry name" value="ArsR-like_HTH"/>
</dbReference>
<organism evidence="5 6">
    <name type="scientific">Olivibacter ginsenosidimutans</name>
    <dbReference type="NCBI Taxonomy" id="1176537"/>
    <lineage>
        <taxon>Bacteria</taxon>
        <taxon>Pseudomonadati</taxon>
        <taxon>Bacteroidota</taxon>
        <taxon>Sphingobacteriia</taxon>
        <taxon>Sphingobacteriales</taxon>
        <taxon>Sphingobacteriaceae</taxon>
        <taxon>Olivibacter</taxon>
    </lineage>
</organism>
<dbReference type="Gene3D" id="3.30.70.920">
    <property type="match status" value="1"/>
</dbReference>
<dbReference type="Gene3D" id="1.10.10.10">
    <property type="entry name" value="Winged helix-like DNA-binding domain superfamily/Winged helix DNA-binding domain"/>
    <property type="match status" value="1"/>
</dbReference>
<dbReference type="SUPFAM" id="SSF46785">
    <property type="entry name" value="Winged helix' DNA-binding domain"/>
    <property type="match status" value="1"/>
</dbReference>
<gene>
    <name evidence="5" type="ORF">GCM10023231_05050</name>
</gene>
<name>A0ABP9AFU5_9SPHI</name>
<dbReference type="PRINTS" id="PR00033">
    <property type="entry name" value="HTHASNC"/>
</dbReference>
<evidence type="ECO:0000313" key="5">
    <source>
        <dbReference type="EMBL" id="GAA4780845.1"/>
    </source>
</evidence>
<dbReference type="InterPro" id="IPR019888">
    <property type="entry name" value="Tscrpt_reg_AsnC-like"/>
</dbReference>
<dbReference type="PANTHER" id="PTHR30154">
    <property type="entry name" value="LEUCINE-RESPONSIVE REGULATORY PROTEIN"/>
    <property type="match status" value="1"/>
</dbReference>
<evidence type="ECO:0000256" key="2">
    <source>
        <dbReference type="ARBA" id="ARBA00023125"/>
    </source>
</evidence>
<dbReference type="InterPro" id="IPR019887">
    <property type="entry name" value="Tscrpt_reg_AsnC/Lrp_C"/>
</dbReference>
<evidence type="ECO:0000313" key="6">
    <source>
        <dbReference type="Proteomes" id="UP001501411"/>
    </source>
</evidence>
<comment type="caution">
    <text evidence="5">The sequence shown here is derived from an EMBL/GenBank/DDBJ whole genome shotgun (WGS) entry which is preliminary data.</text>
</comment>
<keyword evidence="6" id="KW-1185">Reference proteome</keyword>